<evidence type="ECO:0000313" key="6">
    <source>
        <dbReference type="EMBL" id="ABB39817.1"/>
    </source>
</evidence>
<feature type="domain" description="4Fe-4S ferredoxin-type" evidence="5">
    <location>
        <begin position="187"/>
        <end position="215"/>
    </location>
</feature>
<dbReference type="InterPro" id="IPR017900">
    <property type="entry name" value="4Fe4S_Fe_S_CS"/>
</dbReference>
<dbReference type="Gene3D" id="3.30.70.20">
    <property type="match status" value="1"/>
</dbReference>
<dbReference type="HOGENOM" id="CLU_069541_0_0_7"/>
<dbReference type="InterPro" id="IPR047964">
    <property type="entry name" value="EFR1-like"/>
</dbReference>
<evidence type="ECO:0000256" key="3">
    <source>
        <dbReference type="ARBA" id="ARBA00023014"/>
    </source>
</evidence>
<name>Q30WX9_OLEA2</name>
<keyword evidence="7" id="KW-1185">Reference proteome</keyword>
<organism evidence="6 7">
    <name type="scientific">Oleidesulfovibrio alaskensis (strain ATCC BAA-1058 / DSM 17464 / G20)</name>
    <name type="common">Desulfovibrio alaskensis</name>
    <dbReference type="NCBI Taxonomy" id="207559"/>
    <lineage>
        <taxon>Bacteria</taxon>
        <taxon>Pseudomonadati</taxon>
        <taxon>Thermodesulfobacteriota</taxon>
        <taxon>Desulfovibrionia</taxon>
        <taxon>Desulfovibrionales</taxon>
        <taxon>Desulfovibrionaceae</taxon>
        <taxon>Oleidesulfovibrio</taxon>
    </lineage>
</organism>
<dbReference type="Pfam" id="PF00037">
    <property type="entry name" value="Fer4"/>
    <property type="match status" value="1"/>
</dbReference>
<sequence>MKIRSVKAVFFSPTGTTRRIAECIGRAAAAGEPQLTDLTLPQTRGQKVFCAGDELLILAVPVYRGRVPGLLRDWLDTMLLDGTPAVCVAVYGNRAYDDALLELKDLVSARGGVVVACAAFVGEHSYSAADTPVAAGRPDAEDCRRAEEFGEQVGRLLSDCGSAAGAGGVAVPGNRPYIEMPGRSVPEFIGVDETCTECGVCAAACPVEAIEMAGGPVMDMNLCIFCCACIRCCPEQARYMKEGVMKDLARRLADTCSARKEPEFFFARG</sequence>
<gene>
    <name evidence="6" type="ordered locus">Dde_3023</name>
</gene>
<proteinExistence type="predicted"/>
<feature type="domain" description="Flavodoxin-like" evidence="4">
    <location>
        <begin position="6"/>
        <end position="154"/>
    </location>
</feature>
<evidence type="ECO:0000256" key="2">
    <source>
        <dbReference type="ARBA" id="ARBA00023004"/>
    </source>
</evidence>
<dbReference type="InterPro" id="IPR029039">
    <property type="entry name" value="Flavoprotein-like_sf"/>
</dbReference>
<evidence type="ECO:0000313" key="7">
    <source>
        <dbReference type="Proteomes" id="UP000002710"/>
    </source>
</evidence>
<dbReference type="PROSITE" id="PS50902">
    <property type="entry name" value="FLAVODOXIN_LIKE"/>
    <property type="match status" value="1"/>
</dbReference>
<dbReference type="SUPFAM" id="SSF54862">
    <property type="entry name" value="4Fe-4S ferredoxins"/>
    <property type="match status" value="1"/>
</dbReference>
<keyword evidence="2" id="KW-0408">Iron</keyword>
<keyword evidence="1" id="KW-0479">Metal-binding</keyword>
<protein>
    <submittedName>
        <fullName evidence="6">4Fe-4S ferredoxin iron-sulfur binding domain-containing protein</fullName>
    </submittedName>
</protein>
<keyword evidence="3" id="KW-0411">Iron-sulfur</keyword>
<dbReference type="RefSeq" id="WP_011368789.1">
    <property type="nucleotide sequence ID" value="NC_007519.1"/>
</dbReference>
<dbReference type="Gene3D" id="3.40.50.360">
    <property type="match status" value="1"/>
</dbReference>
<evidence type="ECO:0000259" key="4">
    <source>
        <dbReference type="PROSITE" id="PS50902"/>
    </source>
</evidence>
<dbReference type="PROSITE" id="PS51379">
    <property type="entry name" value="4FE4S_FER_2"/>
    <property type="match status" value="2"/>
</dbReference>
<dbReference type="GO" id="GO:0051536">
    <property type="term" value="F:iron-sulfur cluster binding"/>
    <property type="evidence" value="ECO:0007669"/>
    <property type="project" value="UniProtKB-KW"/>
</dbReference>
<reference evidence="6 7" key="1">
    <citation type="journal article" date="2011" name="J. Bacteriol.">
        <title>Complete genome sequence and updated annotation of Desulfovibrio alaskensis G20.</title>
        <authorList>
            <person name="Hauser L.J."/>
            <person name="Land M.L."/>
            <person name="Brown S.D."/>
            <person name="Larimer F."/>
            <person name="Keller K.L."/>
            <person name="Rapp-Giles B.J."/>
            <person name="Price M.N."/>
            <person name="Lin M."/>
            <person name="Bruce D.C."/>
            <person name="Detter J.C."/>
            <person name="Tapia R."/>
            <person name="Han C.S."/>
            <person name="Goodwin L.A."/>
            <person name="Cheng J.F."/>
            <person name="Pitluck S."/>
            <person name="Copeland A."/>
            <person name="Lucas S."/>
            <person name="Nolan M."/>
            <person name="Lapidus A.L."/>
            <person name="Palumbo A.V."/>
            <person name="Wall J.D."/>
        </authorList>
    </citation>
    <scope>NUCLEOTIDE SEQUENCE [LARGE SCALE GENOMIC DNA]</scope>
    <source>
        <strain evidence="7">ATCC BAA 1058 / DSM 17464 / G20</strain>
    </source>
</reference>
<dbReference type="EMBL" id="CP000112">
    <property type="protein sequence ID" value="ABB39817.1"/>
    <property type="molecule type" value="Genomic_DNA"/>
</dbReference>
<evidence type="ECO:0000256" key="1">
    <source>
        <dbReference type="ARBA" id="ARBA00022723"/>
    </source>
</evidence>
<dbReference type="PROSITE" id="PS00198">
    <property type="entry name" value="4FE4S_FER_1"/>
    <property type="match status" value="1"/>
</dbReference>
<feature type="domain" description="4Fe-4S ferredoxin-type" evidence="5">
    <location>
        <begin position="216"/>
        <end position="243"/>
    </location>
</feature>
<evidence type="ECO:0000259" key="5">
    <source>
        <dbReference type="PROSITE" id="PS51379"/>
    </source>
</evidence>
<dbReference type="GO" id="GO:0010181">
    <property type="term" value="F:FMN binding"/>
    <property type="evidence" value="ECO:0007669"/>
    <property type="project" value="InterPro"/>
</dbReference>
<dbReference type="GO" id="GO:0046872">
    <property type="term" value="F:metal ion binding"/>
    <property type="evidence" value="ECO:0007669"/>
    <property type="project" value="UniProtKB-KW"/>
</dbReference>
<dbReference type="eggNOG" id="COG2768">
    <property type="taxonomic scope" value="Bacteria"/>
</dbReference>
<dbReference type="KEGG" id="dde:Dde_3023"/>
<dbReference type="InterPro" id="IPR008254">
    <property type="entry name" value="Flavodoxin/NO_synth"/>
</dbReference>
<dbReference type="STRING" id="207559.Dde_3023"/>
<dbReference type="SUPFAM" id="SSF52218">
    <property type="entry name" value="Flavoproteins"/>
    <property type="match status" value="1"/>
</dbReference>
<dbReference type="NCBIfam" id="NF038196">
    <property type="entry name" value="ferrodoxin_EFR1"/>
    <property type="match status" value="1"/>
</dbReference>
<accession>Q30WX9</accession>
<dbReference type="AlphaFoldDB" id="Q30WX9"/>
<dbReference type="Proteomes" id="UP000002710">
    <property type="component" value="Chromosome"/>
</dbReference>
<dbReference type="InterPro" id="IPR017896">
    <property type="entry name" value="4Fe4S_Fe-S-bd"/>
</dbReference>